<sequence length="268" mass="28697">MDPPSTPSRPRRSVHGPPRRESTTASRVTRSRAALQNAQSFTTAPNSSPSPPPPEPEQQQGGASQHNTNLTVPAETQSNNNISQIGQITAATVDGEQAPNLNADSSATTPRKRKTPTGDEDDPNDGPLLSEYMCPICFSPPTGAIVTLCGHIMCGACLYGAITARGAPPQKLCPVCRTPIPNLQFTLPAPTVPEPPPPPPRRPLEPRTVNGRIRLPTAGEDMIDPNREQEIIDVDMDEEPLRVEPRWDPARSGVVGLEVLTLGVDEVV</sequence>
<dbReference type="PANTHER" id="PTHR47094">
    <property type="entry name" value="ELFLESS, ISOFORM B"/>
    <property type="match status" value="1"/>
</dbReference>
<proteinExistence type="predicted"/>
<dbReference type="InterPro" id="IPR017907">
    <property type="entry name" value="Znf_RING_CS"/>
</dbReference>
<dbReference type="GO" id="GO:0006511">
    <property type="term" value="P:ubiquitin-dependent protein catabolic process"/>
    <property type="evidence" value="ECO:0007669"/>
    <property type="project" value="TreeGrafter"/>
</dbReference>
<dbReference type="Proteomes" id="UP000663853">
    <property type="component" value="Unassembled WGS sequence"/>
</dbReference>
<feature type="compositionally biased region" description="Pro residues" evidence="5">
    <location>
        <begin position="190"/>
        <end position="201"/>
    </location>
</feature>
<evidence type="ECO:0000256" key="2">
    <source>
        <dbReference type="ARBA" id="ARBA00022771"/>
    </source>
</evidence>
<evidence type="ECO:0000256" key="4">
    <source>
        <dbReference type="PROSITE-ProRule" id="PRU00175"/>
    </source>
</evidence>
<feature type="compositionally biased region" description="Polar residues" evidence="5">
    <location>
        <begin position="99"/>
        <end position="109"/>
    </location>
</feature>
<feature type="region of interest" description="Disordered" evidence="5">
    <location>
        <begin position="188"/>
        <end position="208"/>
    </location>
</feature>
<dbReference type="PANTHER" id="PTHR47094:SF1">
    <property type="entry name" value="RING-TYPE E3 UBIQUITIN TRANSFERASE"/>
    <property type="match status" value="1"/>
</dbReference>
<dbReference type="PROSITE" id="PS00518">
    <property type="entry name" value="ZF_RING_1"/>
    <property type="match status" value="1"/>
</dbReference>
<keyword evidence="2 4" id="KW-0863">Zinc-finger</keyword>
<feature type="compositionally biased region" description="Polar residues" evidence="5">
    <location>
        <begin position="66"/>
        <end position="77"/>
    </location>
</feature>
<dbReference type="InterPro" id="IPR013083">
    <property type="entry name" value="Znf_RING/FYVE/PHD"/>
</dbReference>
<feature type="compositionally biased region" description="Polar residues" evidence="5">
    <location>
        <begin position="23"/>
        <end position="43"/>
    </location>
</feature>
<name>A0A8H3AXT0_9AGAM</name>
<evidence type="ECO:0000256" key="5">
    <source>
        <dbReference type="SAM" id="MobiDB-lite"/>
    </source>
</evidence>
<evidence type="ECO:0000313" key="7">
    <source>
        <dbReference type="EMBL" id="CAE6443118.1"/>
    </source>
</evidence>
<feature type="region of interest" description="Disordered" evidence="5">
    <location>
        <begin position="1"/>
        <end position="77"/>
    </location>
</feature>
<dbReference type="Gene3D" id="3.30.40.10">
    <property type="entry name" value="Zinc/RING finger domain, C3HC4 (zinc finger)"/>
    <property type="match status" value="1"/>
</dbReference>
<evidence type="ECO:0000259" key="6">
    <source>
        <dbReference type="PROSITE" id="PS50089"/>
    </source>
</evidence>
<dbReference type="AlphaFoldDB" id="A0A8H3AXT0"/>
<evidence type="ECO:0000256" key="3">
    <source>
        <dbReference type="ARBA" id="ARBA00022833"/>
    </source>
</evidence>
<dbReference type="EMBL" id="CAJMXA010000791">
    <property type="protein sequence ID" value="CAE6443118.1"/>
    <property type="molecule type" value="Genomic_DNA"/>
</dbReference>
<dbReference type="GO" id="GO:0061630">
    <property type="term" value="F:ubiquitin protein ligase activity"/>
    <property type="evidence" value="ECO:0007669"/>
    <property type="project" value="InterPro"/>
</dbReference>
<protein>
    <recommendedName>
        <fullName evidence="6">RING-type domain-containing protein</fullName>
    </recommendedName>
</protein>
<dbReference type="SUPFAM" id="SSF57850">
    <property type="entry name" value="RING/U-box"/>
    <property type="match status" value="1"/>
</dbReference>
<dbReference type="PROSITE" id="PS50089">
    <property type="entry name" value="ZF_RING_2"/>
    <property type="match status" value="1"/>
</dbReference>
<dbReference type="InterPro" id="IPR001841">
    <property type="entry name" value="Znf_RING"/>
</dbReference>
<dbReference type="GO" id="GO:0140082">
    <property type="term" value="F:SUMO-ubiquitin ligase activity"/>
    <property type="evidence" value="ECO:0007669"/>
    <property type="project" value="TreeGrafter"/>
</dbReference>
<accession>A0A8H3AXT0</accession>
<reference evidence="7" key="1">
    <citation type="submission" date="2021-01" db="EMBL/GenBank/DDBJ databases">
        <authorList>
            <person name="Kaushik A."/>
        </authorList>
    </citation>
    <scope>NUCLEOTIDE SEQUENCE</scope>
    <source>
        <strain evidence="7">AG6-10EEA</strain>
    </source>
</reference>
<dbReference type="Pfam" id="PF13920">
    <property type="entry name" value="zf-C3HC4_3"/>
    <property type="match status" value="1"/>
</dbReference>
<feature type="region of interest" description="Disordered" evidence="5">
    <location>
        <begin position="92"/>
        <end position="126"/>
    </location>
</feature>
<keyword evidence="3" id="KW-0862">Zinc</keyword>
<comment type="caution">
    <text evidence="7">The sequence shown here is derived from an EMBL/GenBank/DDBJ whole genome shotgun (WGS) entry which is preliminary data.</text>
</comment>
<dbReference type="InterPro" id="IPR049627">
    <property type="entry name" value="SLX8"/>
</dbReference>
<evidence type="ECO:0000313" key="8">
    <source>
        <dbReference type="Proteomes" id="UP000663853"/>
    </source>
</evidence>
<feature type="domain" description="RING-type" evidence="6">
    <location>
        <begin position="134"/>
        <end position="177"/>
    </location>
</feature>
<gene>
    <name evidence="7" type="ORF">RDB_LOCUS38945</name>
</gene>
<dbReference type="GO" id="GO:0008270">
    <property type="term" value="F:zinc ion binding"/>
    <property type="evidence" value="ECO:0007669"/>
    <property type="project" value="UniProtKB-KW"/>
</dbReference>
<evidence type="ECO:0000256" key="1">
    <source>
        <dbReference type="ARBA" id="ARBA00022723"/>
    </source>
</evidence>
<dbReference type="GO" id="GO:0032183">
    <property type="term" value="F:SUMO binding"/>
    <property type="evidence" value="ECO:0007669"/>
    <property type="project" value="TreeGrafter"/>
</dbReference>
<dbReference type="SMART" id="SM00184">
    <property type="entry name" value="RING"/>
    <property type="match status" value="1"/>
</dbReference>
<organism evidence="7 8">
    <name type="scientific">Rhizoctonia solani</name>
    <dbReference type="NCBI Taxonomy" id="456999"/>
    <lineage>
        <taxon>Eukaryota</taxon>
        <taxon>Fungi</taxon>
        <taxon>Dikarya</taxon>
        <taxon>Basidiomycota</taxon>
        <taxon>Agaricomycotina</taxon>
        <taxon>Agaricomycetes</taxon>
        <taxon>Cantharellales</taxon>
        <taxon>Ceratobasidiaceae</taxon>
        <taxon>Rhizoctonia</taxon>
    </lineage>
</organism>
<dbReference type="GO" id="GO:0033768">
    <property type="term" value="C:SUMO-targeted ubiquitin ligase complex"/>
    <property type="evidence" value="ECO:0007669"/>
    <property type="project" value="TreeGrafter"/>
</dbReference>
<keyword evidence="1" id="KW-0479">Metal-binding</keyword>